<keyword evidence="11" id="KW-0443">Lipid metabolism</keyword>
<dbReference type="Gene3D" id="3.30.70.890">
    <property type="entry name" value="GHMP kinase, C-terminal domain"/>
    <property type="match status" value="1"/>
</dbReference>
<dbReference type="UniPathway" id="UPA00057">
    <property type="reaction ID" value="UER00098"/>
</dbReference>
<evidence type="ECO:0000256" key="5">
    <source>
        <dbReference type="ARBA" id="ARBA00022516"/>
    </source>
</evidence>
<reference evidence="14 15" key="1">
    <citation type="journal article" date="2015" name="Nature">
        <title>rRNA introns, odd ribosomes, and small enigmatic genomes across a large radiation of phyla.</title>
        <authorList>
            <person name="Brown C.T."/>
            <person name="Hug L.A."/>
            <person name="Thomas B.C."/>
            <person name="Sharon I."/>
            <person name="Castelle C.J."/>
            <person name="Singh A."/>
            <person name="Wilkins M.J."/>
            <person name="Williams K.H."/>
            <person name="Banfield J.F."/>
        </authorList>
    </citation>
    <scope>NUCLEOTIDE SEQUENCE [LARGE SCALE GENOMIC DNA]</scope>
</reference>
<dbReference type="PROSITE" id="PS00627">
    <property type="entry name" value="GHMP_KINASES_ATP"/>
    <property type="match status" value="1"/>
</dbReference>
<dbReference type="InterPro" id="IPR006204">
    <property type="entry name" value="GHMP_kinase_N_dom"/>
</dbReference>
<dbReference type="PANTHER" id="PTHR43290">
    <property type="entry name" value="MEVALONATE KINASE"/>
    <property type="match status" value="1"/>
</dbReference>
<comment type="caution">
    <text evidence="14">The sequence shown here is derived from an EMBL/GenBank/DDBJ whole genome shotgun (WGS) entry which is preliminary data.</text>
</comment>
<evidence type="ECO:0000259" key="13">
    <source>
        <dbReference type="Pfam" id="PF00288"/>
    </source>
</evidence>
<dbReference type="InterPro" id="IPR006205">
    <property type="entry name" value="Mev_gal_kin"/>
</dbReference>
<name>A0A0F9YY44_9BACT</name>
<dbReference type="EC" id="2.7.1.36" evidence="3"/>
<dbReference type="InterPro" id="IPR020568">
    <property type="entry name" value="Ribosomal_Su5_D2-typ_SF"/>
</dbReference>
<dbReference type="GO" id="GO:0004496">
    <property type="term" value="F:mevalonate kinase activity"/>
    <property type="evidence" value="ECO:0007669"/>
    <property type="project" value="UniProtKB-EC"/>
</dbReference>
<evidence type="ECO:0000256" key="8">
    <source>
        <dbReference type="ARBA" id="ARBA00022777"/>
    </source>
</evidence>
<dbReference type="InterPro" id="IPR014721">
    <property type="entry name" value="Ribsml_uS5_D2-typ_fold_subgr"/>
</dbReference>
<dbReference type="GO" id="GO:0005524">
    <property type="term" value="F:ATP binding"/>
    <property type="evidence" value="ECO:0007669"/>
    <property type="project" value="UniProtKB-KW"/>
</dbReference>
<evidence type="ECO:0000256" key="4">
    <source>
        <dbReference type="ARBA" id="ARBA00022490"/>
    </source>
</evidence>
<keyword evidence="6" id="KW-0808">Transferase</keyword>
<evidence type="ECO:0000256" key="1">
    <source>
        <dbReference type="ARBA" id="ARBA00004496"/>
    </source>
</evidence>
<dbReference type="InterPro" id="IPR036554">
    <property type="entry name" value="GHMP_kinase_C_sf"/>
</dbReference>
<evidence type="ECO:0000313" key="15">
    <source>
        <dbReference type="Proteomes" id="UP000034349"/>
    </source>
</evidence>
<evidence type="ECO:0000256" key="7">
    <source>
        <dbReference type="ARBA" id="ARBA00022741"/>
    </source>
</evidence>
<proteinExistence type="inferred from homology"/>
<dbReference type="GO" id="GO:0005829">
    <property type="term" value="C:cytosol"/>
    <property type="evidence" value="ECO:0007669"/>
    <property type="project" value="TreeGrafter"/>
</dbReference>
<dbReference type="InterPro" id="IPR006203">
    <property type="entry name" value="GHMP_knse_ATP-bd_CS"/>
</dbReference>
<dbReference type="Proteomes" id="UP000034349">
    <property type="component" value="Unassembled WGS sequence"/>
</dbReference>
<dbReference type="AlphaFoldDB" id="A0A0F9YY44"/>
<comment type="subcellular location">
    <subcellularLocation>
        <location evidence="1">Cytoplasm</location>
    </subcellularLocation>
</comment>
<evidence type="ECO:0000256" key="2">
    <source>
        <dbReference type="ARBA" id="ARBA00006495"/>
    </source>
</evidence>
<feature type="domain" description="GHMP kinase N-terminal" evidence="13">
    <location>
        <begin position="64"/>
        <end position="142"/>
    </location>
</feature>
<gene>
    <name evidence="14" type="ORF">UR23_C0019G0005</name>
</gene>
<organism evidence="14 15">
    <name type="scientific">Candidatus Roizmanbacteria bacterium GW2011_GWA2_32_13</name>
    <dbReference type="NCBI Taxonomy" id="1618475"/>
    <lineage>
        <taxon>Bacteria</taxon>
        <taxon>Candidatus Roizmaniibacteriota</taxon>
    </lineage>
</organism>
<evidence type="ECO:0000256" key="12">
    <source>
        <dbReference type="ARBA" id="ARBA00029438"/>
    </source>
</evidence>
<dbReference type="Gene3D" id="3.30.230.10">
    <property type="match status" value="1"/>
</dbReference>
<keyword evidence="7" id="KW-0547">Nucleotide-binding</keyword>
<evidence type="ECO:0000256" key="6">
    <source>
        <dbReference type="ARBA" id="ARBA00022679"/>
    </source>
</evidence>
<dbReference type="EMBL" id="LBOK01000019">
    <property type="protein sequence ID" value="KKP36384.1"/>
    <property type="molecule type" value="Genomic_DNA"/>
</dbReference>
<keyword evidence="9" id="KW-0067">ATP-binding</keyword>
<evidence type="ECO:0000256" key="3">
    <source>
        <dbReference type="ARBA" id="ARBA00012103"/>
    </source>
</evidence>
<dbReference type="GO" id="GO:0019287">
    <property type="term" value="P:isopentenyl diphosphate biosynthetic process, mevalonate pathway"/>
    <property type="evidence" value="ECO:0007669"/>
    <property type="project" value="UniProtKB-UniPathway"/>
</dbReference>
<keyword evidence="8 14" id="KW-0418">Kinase</keyword>
<dbReference type="PANTHER" id="PTHR43290:SF2">
    <property type="entry name" value="MEVALONATE KINASE"/>
    <property type="match status" value="1"/>
</dbReference>
<dbReference type="PATRIC" id="fig|1618475.3.peg.262"/>
<keyword evidence="5" id="KW-0444">Lipid biosynthesis</keyword>
<comment type="pathway">
    <text evidence="12">Isoprenoid biosynthesis; isopentenyl diphosphate biosynthesis via mevalonate pathway; isopentenyl diphosphate from (R)-mevalonate: step 1/3.</text>
</comment>
<keyword evidence="10" id="KW-0460">Magnesium</keyword>
<evidence type="ECO:0000313" key="14">
    <source>
        <dbReference type="EMBL" id="KKP36384.1"/>
    </source>
</evidence>
<comment type="similarity">
    <text evidence="2">Belongs to the GHMP kinase family. Mevalonate kinase subfamily.</text>
</comment>
<dbReference type="Pfam" id="PF00288">
    <property type="entry name" value="GHMP_kinases_N"/>
    <property type="match status" value="1"/>
</dbReference>
<keyword evidence="4" id="KW-0963">Cytoplasm</keyword>
<sequence length="302" mass="34079">MKISYSAPAKVILSGEHAVVYGKPALVSAINLRLIFTISSRSSKDGRLDKEILFISKEVKKYLINQKINFVDKPFSFEIDSKIPIGRGLGSSAALSVASVAAFLDFYSGKQFEKKIINNLAYQIEKYFHQNPSGVDNSSACFGGLIFYKKKVGLNKLDFKIPKNFEDKLFLIDSGKPKETTGEMVDFVRTSVNKKILNKIEKTVNKLVISIKNEDKVLFKKCLVNNEKLLEKLEVVSEKTKKLLINLSKFGFGKVTGAGGRKTDSGFILFFTEDKAKLEKFLKRKKISYYYFVPDYNGLQKI</sequence>
<evidence type="ECO:0000256" key="9">
    <source>
        <dbReference type="ARBA" id="ARBA00022840"/>
    </source>
</evidence>
<accession>A0A0F9YY44</accession>
<evidence type="ECO:0000256" key="10">
    <source>
        <dbReference type="ARBA" id="ARBA00022842"/>
    </source>
</evidence>
<dbReference type="PRINTS" id="PR00959">
    <property type="entry name" value="MEVGALKINASE"/>
</dbReference>
<protein>
    <recommendedName>
        <fullName evidence="3">mevalonate kinase</fullName>
        <ecNumber evidence="3">2.7.1.36</ecNumber>
    </recommendedName>
</protein>
<evidence type="ECO:0000256" key="11">
    <source>
        <dbReference type="ARBA" id="ARBA00023098"/>
    </source>
</evidence>
<dbReference type="SUPFAM" id="SSF55060">
    <property type="entry name" value="GHMP Kinase, C-terminal domain"/>
    <property type="match status" value="1"/>
</dbReference>
<dbReference type="SUPFAM" id="SSF54211">
    <property type="entry name" value="Ribosomal protein S5 domain 2-like"/>
    <property type="match status" value="1"/>
</dbReference>
<dbReference type="NCBIfam" id="TIGR00549">
    <property type="entry name" value="mevalon_kin"/>
    <property type="match status" value="1"/>
</dbReference>